<keyword evidence="2" id="KW-1185">Reference proteome</keyword>
<protein>
    <submittedName>
        <fullName evidence="1">Uncharacterized protein</fullName>
    </submittedName>
</protein>
<dbReference type="InterPro" id="IPR036614">
    <property type="entry name" value="RusA-like_sf"/>
</dbReference>
<name>A0ABW1X7R0_9CELL</name>
<dbReference type="Gene3D" id="3.30.1330.70">
    <property type="entry name" value="Holliday junction resolvase RusA"/>
    <property type="match status" value="1"/>
</dbReference>
<proteinExistence type="predicted"/>
<comment type="caution">
    <text evidence="1">The sequence shown here is derived from an EMBL/GenBank/DDBJ whole genome shotgun (WGS) entry which is preliminary data.</text>
</comment>
<evidence type="ECO:0000313" key="2">
    <source>
        <dbReference type="Proteomes" id="UP001596305"/>
    </source>
</evidence>
<accession>A0ABW1X7R0</accession>
<dbReference type="Proteomes" id="UP001596305">
    <property type="component" value="Unassembled WGS sequence"/>
</dbReference>
<gene>
    <name evidence="1" type="ORF">ACFP71_07600</name>
</gene>
<dbReference type="RefSeq" id="WP_204809306.1">
    <property type="nucleotide sequence ID" value="NZ_BAAAIY010000003.1"/>
</dbReference>
<sequence length="144" mass="15917">MTAHSIEIPHALWPGDLLNMNALRGQTKVFGRRARPWRALGAELGKRTIALPRPFLVPVQIRAEFRFPTNHRRDTGNLYPTVKALVDGLVDAGVLVDDCDGLLEGPYPVRTYPNGPLRIRLLLTPINPTDVGREHPTTQGALTA</sequence>
<dbReference type="SUPFAM" id="SSF103084">
    <property type="entry name" value="Holliday junction resolvase RusA"/>
    <property type="match status" value="1"/>
</dbReference>
<dbReference type="EMBL" id="JBHSTM010000004">
    <property type="protein sequence ID" value="MFC6424684.1"/>
    <property type="molecule type" value="Genomic_DNA"/>
</dbReference>
<reference evidence="2" key="1">
    <citation type="journal article" date="2019" name="Int. J. Syst. Evol. Microbiol.">
        <title>The Global Catalogue of Microorganisms (GCM) 10K type strain sequencing project: providing services to taxonomists for standard genome sequencing and annotation.</title>
        <authorList>
            <consortium name="The Broad Institute Genomics Platform"/>
            <consortium name="The Broad Institute Genome Sequencing Center for Infectious Disease"/>
            <person name="Wu L."/>
            <person name="Ma J."/>
        </authorList>
    </citation>
    <scope>NUCLEOTIDE SEQUENCE [LARGE SCALE GENOMIC DNA]</scope>
    <source>
        <strain evidence="2">CCUG 47105</strain>
    </source>
</reference>
<organism evidence="1 2">
    <name type="scientific">Oerskovia paurometabola</name>
    <dbReference type="NCBI Taxonomy" id="162170"/>
    <lineage>
        <taxon>Bacteria</taxon>
        <taxon>Bacillati</taxon>
        <taxon>Actinomycetota</taxon>
        <taxon>Actinomycetes</taxon>
        <taxon>Micrococcales</taxon>
        <taxon>Cellulomonadaceae</taxon>
        <taxon>Oerskovia</taxon>
    </lineage>
</organism>
<evidence type="ECO:0000313" key="1">
    <source>
        <dbReference type="EMBL" id="MFC6424684.1"/>
    </source>
</evidence>